<reference evidence="3" key="1">
    <citation type="submission" date="2019-05" db="EMBL/GenBank/DDBJ databases">
        <title>Candidatus Nanohalobium constans, a novel model system to study the DPANN nano-sized archaea: genomic and physiological characterization of a nanoarchaeon co-cultured with its chitinotrophic host.</title>
        <authorList>
            <person name="La Cono V."/>
            <person name="Arcadi E."/>
            <person name="Crisafi F."/>
            <person name="Denaro R."/>
            <person name="La Spada G."/>
            <person name="Messina E."/>
            <person name="Smedile F."/>
            <person name="Toshchakov S.V."/>
            <person name="Shevchenko M.A."/>
            <person name="Golyshin P.N."/>
            <person name="Golyshina O.V."/>
            <person name="Ferrer M."/>
            <person name="Rohde M."/>
            <person name="Mushegian A."/>
            <person name="Sorokin D.Y."/>
            <person name="Giuliano L."/>
            <person name="Yakimov M.M."/>
        </authorList>
    </citation>
    <scope>NUCLEOTIDE SEQUENCE [LARGE SCALE GENOMIC DNA]</scope>
    <source>
        <strain evidence="3">LC1Nh</strain>
    </source>
</reference>
<dbReference type="AlphaFoldDB" id="A0A5Q0UFR8"/>
<organism evidence="2 3">
    <name type="scientific">Candidatus Nanohalobium constans</name>
    <dbReference type="NCBI Taxonomy" id="2565781"/>
    <lineage>
        <taxon>Archaea</taxon>
        <taxon>Candidatus Nanohalarchaeota</taxon>
        <taxon>Candidatus Nanohalobia</taxon>
        <taxon>Candidatus Nanohalobiales</taxon>
        <taxon>Candidatus Nanohalobiaceae</taxon>
        <taxon>Candidatus Nanohalobium</taxon>
    </lineage>
</organism>
<gene>
    <name evidence="2" type="ORF">LC1Nh_0132</name>
</gene>
<protein>
    <submittedName>
        <fullName evidence="2">Uncharacterized protein</fullName>
    </submittedName>
</protein>
<dbReference type="Proteomes" id="UP000377803">
    <property type="component" value="Chromosome"/>
</dbReference>
<name>A0A5Q0UFR8_9ARCH</name>
<accession>A0A5Q0UFR8</accession>
<feature type="region of interest" description="Disordered" evidence="1">
    <location>
        <begin position="34"/>
        <end position="79"/>
    </location>
</feature>
<feature type="compositionally biased region" description="Polar residues" evidence="1">
    <location>
        <begin position="36"/>
        <end position="60"/>
    </location>
</feature>
<dbReference type="EMBL" id="CP040089">
    <property type="protein sequence ID" value="QGA80040.1"/>
    <property type="molecule type" value="Genomic_DNA"/>
</dbReference>
<dbReference type="GeneID" id="42364513"/>
<evidence type="ECO:0000313" key="2">
    <source>
        <dbReference type="EMBL" id="QGA80040.1"/>
    </source>
</evidence>
<sequence>MNYRTQEVENGTLIKVEADEAAVIVKENGEERIYLPSTSHNDSTYYTSDTKSLQQSQQGFSVVHNGQPDSIKVFSTQEN</sequence>
<evidence type="ECO:0000313" key="3">
    <source>
        <dbReference type="Proteomes" id="UP000377803"/>
    </source>
</evidence>
<dbReference type="RefSeq" id="WP_153549778.1">
    <property type="nucleotide sequence ID" value="NZ_CP040089.1"/>
</dbReference>
<evidence type="ECO:0000256" key="1">
    <source>
        <dbReference type="SAM" id="MobiDB-lite"/>
    </source>
</evidence>
<dbReference type="KEGG" id="ncon:LC1Nh_0132"/>
<proteinExistence type="predicted"/>
<keyword evidence="3" id="KW-1185">Reference proteome</keyword>